<keyword evidence="2" id="KW-1185">Reference proteome</keyword>
<evidence type="ECO:0000313" key="2">
    <source>
        <dbReference type="Proteomes" id="UP000004949"/>
    </source>
</evidence>
<accession>G6XHJ0</accession>
<dbReference type="EMBL" id="AGQV01000001">
    <property type="protein sequence ID" value="EHH69648.1"/>
    <property type="molecule type" value="Genomic_DNA"/>
</dbReference>
<gene>
    <name evidence="1" type="ORF">GMO_09560</name>
</gene>
<proteinExistence type="predicted"/>
<dbReference type="AlphaFoldDB" id="G6XHJ0"/>
<evidence type="ECO:0000313" key="1">
    <source>
        <dbReference type="EMBL" id="EHH69648.1"/>
    </source>
</evidence>
<name>G6XHJ0_9PROT</name>
<organism evidence="1 2">
    <name type="scientific">Gluconobacter morbifer G707</name>
    <dbReference type="NCBI Taxonomy" id="1088869"/>
    <lineage>
        <taxon>Bacteria</taxon>
        <taxon>Pseudomonadati</taxon>
        <taxon>Pseudomonadota</taxon>
        <taxon>Alphaproteobacteria</taxon>
        <taxon>Acetobacterales</taxon>
        <taxon>Acetobacteraceae</taxon>
        <taxon>Gluconobacter</taxon>
    </lineage>
</organism>
<protein>
    <submittedName>
        <fullName evidence="1">Uncharacterized protein</fullName>
    </submittedName>
</protein>
<dbReference type="Proteomes" id="UP000004949">
    <property type="component" value="Unassembled WGS sequence"/>
</dbReference>
<comment type="caution">
    <text evidence="1">The sequence shown here is derived from an EMBL/GenBank/DDBJ whole genome shotgun (WGS) entry which is preliminary data.</text>
</comment>
<dbReference type="PATRIC" id="fig|1088869.3.peg.960"/>
<dbReference type="STRING" id="1088869.GMO_09560"/>
<reference evidence="1 2" key="1">
    <citation type="submission" date="2011-10" db="EMBL/GenBank/DDBJ databases">
        <title>Genome sequence of Gluconobacter morbifer G707, isolated from Drosophila gut.</title>
        <authorList>
            <person name="Lee W.-J."/>
            <person name="Kim E.-K."/>
        </authorList>
    </citation>
    <scope>NUCLEOTIDE SEQUENCE [LARGE SCALE GENOMIC DNA]</scope>
    <source>
        <strain evidence="1 2">G707</strain>
    </source>
</reference>
<sequence length="82" mass="9417">MFRVFFLRASQFTLNIFQTMFQSLLGREGVGMLGHIRFLVRCWLPCVTAFGNLDLHSEEARHSRTVQCGYGSDYLPFPVLDA</sequence>